<evidence type="ECO:0008006" key="2">
    <source>
        <dbReference type="Google" id="ProtNLM"/>
    </source>
</evidence>
<dbReference type="EMBL" id="DTLI01000100">
    <property type="protein sequence ID" value="HHS52009.1"/>
    <property type="molecule type" value="Genomic_DNA"/>
</dbReference>
<organism evidence="1">
    <name type="scientific">candidate division WOR-3 bacterium</name>
    <dbReference type="NCBI Taxonomy" id="2052148"/>
    <lineage>
        <taxon>Bacteria</taxon>
        <taxon>Bacteria division WOR-3</taxon>
    </lineage>
</organism>
<evidence type="ECO:0000313" key="1">
    <source>
        <dbReference type="EMBL" id="HHS52009.1"/>
    </source>
</evidence>
<dbReference type="AlphaFoldDB" id="A0A7C6A9G3"/>
<name>A0A7C6A9G3_UNCW3</name>
<reference evidence="1" key="1">
    <citation type="journal article" date="2020" name="mSystems">
        <title>Genome- and Community-Level Interaction Insights into Carbon Utilization and Element Cycling Functions of Hydrothermarchaeota in Hydrothermal Sediment.</title>
        <authorList>
            <person name="Zhou Z."/>
            <person name="Liu Y."/>
            <person name="Xu W."/>
            <person name="Pan J."/>
            <person name="Luo Z.H."/>
            <person name="Li M."/>
        </authorList>
    </citation>
    <scope>NUCLEOTIDE SEQUENCE [LARGE SCALE GENOMIC DNA]</scope>
    <source>
        <strain evidence="1">SpSt-876</strain>
    </source>
</reference>
<gene>
    <name evidence="1" type="ORF">ENW73_03950</name>
</gene>
<proteinExistence type="predicted"/>
<sequence>MGNTEVKFKVFGKANCPICHKVREKMEYFRNHWLSCALIEYYDMETVSGLTEGAFNDITEIPSVVLEKDGKELGRWIKTAPTFEELKTIFAIPNEKPVK</sequence>
<dbReference type="InterPro" id="IPR036249">
    <property type="entry name" value="Thioredoxin-like_sf"/>
</dbReference>
<comment type="caution">
    <text evidence="1">The sequence shown here is derived from an EMBL/GenBank/DDBJ whole genome shotgun (WGS) entry which is preliminary data.</text>
</comment>
<protein>
    <recommendedName>
        <fullName evidence="2">Thioredoxin-like fold domain-containing protein</fullName>
    </recommendedName>
</protein>
<accession>A0A7C6A9G3</accession>
<dbReference type="SUPFAM" id="SSF52833">
    <property type="entry name" value="Thioredoxin-like"/>
    <property type="match status" value="1"/>
</dbReference>